<sequence>MKKRIIQLSLAVFALGITNVLNAQAVKKEVVDWYNGKNGMQTEQAYKLLKKRQSETVVVAIIDSGIDIEHEDLKGKIWVNEKEIPGNGIDDDGNGYIDDIHGWNFLGNAKGENQNYARLERTRILAQLSPKYATVDEGSVSDADKKEYELYKQVRDEVAAERAEYEPYMAQMDQLAGLIEQVPTMVGGMIGKTNYTEKDLNKWKPTDPQGMQLKQLALAISSGRLTKEVLEKQKDQINQMLNYNLNVDYDDRSLIGDNPNNMKDVKYGNNDVEGPDALHGTHVGGIVGSIRGNKLGGDGVAENVKLMSLRAVPNGDEFDKDIALAIRYAVDNGAKVINMSFGKSYSPLAKDVYDALAYADSKGVLLVHAAGNDAKDVDVEPNFPTSMYEFQNKKLDHYLTIGASTRYATVKGQAYGDLAASFSNYGQKGVDVFAPGLEIYNAVPQSEYMELQGTSMAAPMVTGAAALLRSYFPKLSMKEIKDILLTTATSYKGSQQTKPGEETPVDFGTLSVTGGVINLPAAVKAAIALEATK</sequence>
<dbReference type="InterPro" id="IPR051048">
    <property type="entry name" value="Peptidase_S8/S53_subtilisin"/>
</dbReference>
<dbReference type="PANTHER" id="PTHR43399:SF4">
    <property type="entry name" value="CELL WALL-ASSOCIATED PROTEASE"/>
    <property type="match status" value="1"/>
</dbReference>
<dbReference type="GO" id="GO:0006508">
    <property type="term" value="P:proteolysis"/>
    <property type="evidence" value="ECO:0007669"/>
    <property type="project" value="UniProtKB-KW"/>
</dbReference>
<comment type="caution">
    <text evidence="9">The sequence shown here is derived from an EMBL/GenBank/DDBJ whole genome shotgun (WGS) entry which is preliminary data.</text>
</comment>
<feature type="active site" description="Charge relay system" evidence="5">
    <location>
        <position position="63"/>
    </location>
</feature>
<keyword evidence="4 5" id="KW-0720">Serine protease</keyword>
<dbReference type="InterPro" id="IPR034080">
    <property type="entry name" value="Protease_P7-like_dom"/>
</dbReference>
<organism evidence="9 10">
    <name type="scientific">Taishania pollutisoli</name>
    <dbReference type="NCBI Taxonomy" id="2766479"/>
    <lineage>
        <taxon>Bacteria</taxon>
        <taxon>Pseudomonadati</taxon>
        <taxon>Bacteroidota</taxon>
        <taxon>Flavobacteriia</taxon>
        <taxon>Flavobacteriales</taxon>
        <taxon>Crocinitomicaceae</taxon>
        <taxon>Taishania</taxon>
    </lineage>
</organism>
<evidence type="ECO:0000256" key="4">
    <source>
        <dbReference type="ARBA" id="ARBA00022825"/>
    </source>
</evidence>
<evidence type="ECO:0000313" key="10">
    <source>
        <dbReference type="Proteomes" id="UP000652681"/>
    </source>
</evidence>
<dbReference type="InterPro" id="IPR015500">
    <property type="entry name" value="Peptidase_S8_subtilisin-rel"/>
</dbReference>
<protein>
    <submittedName>
        <fullName evidence="9">S8 family peptidase</fullName>
    </submittedName>
</protein>
<dbReference type="InterPro" id="IPR022398">
    <property type="entry name" value="Peptidase_S8_His-AS"/>
</dbReference>
<dbReference type="InterPro" id="IPR036852">
    <property type="entry name" value="Peptidase_S8/S53_dom_sf"/>
</dbReference>
<feature type="active site" description="Charge relay system" evidence="5">
    <location>
        <position position="279"/>
    </location>
</feature>
<feature type="active site" description="Charge relay system" evidence="5">
    <location>
        <position position="455"/>
    </location>
</feature>
<name>A0A8J6TTV2_9FLAO</name>
<evidence type="ECO:0000313" key="9">
    <source>
        <dbReference type="EMBL" id="MBC9813717.1"/>
    </source>
</evidence>
<reference evidence="9" key="1">
    <citation type="submission" date="2020-09" db="EMBL/GenBank/DDBJ databases">
        <title>Taishania pollutisoli gen. nov., sp. nov., Isolated from Tetrabromobisphenol A-Contaminated Soil.</title>
        <authorList>
            <person name="Chen Q."/>
        </authorList>
    </citation>
    <scope>NUCLEOTIDE SEQUENCE</scope>
    <source>
        <strain evidence="9">CZZ-1</strain>
    </source>
</reference>
<evidence type="ECO:0000259" key="8">
    <source>
        <dbReference type="Pfam" id="PF00082"/>
    </source>
</evidence>
<dbReference type="Gene3D" id="3.40.50.200">
    <property type="entry name" value="Peptidase S8/S53 domain"/>
    <property type="match status" value="2"/>
</dbReference>
<evidence type="ECO:0000256" key="2">
    <source>
        <dbReference type="ARBA" id="ARBA00022670"/>
    </source>
</evidence>
<dbReference type="Pfam" id="PF00082">
    <property type="entry name" value="Peptidase_S8"/>
    <property type="match status" value="1"/>
</dbReference>
<keyword evidence="10" id="KW-1185">Reference proteome</keyword>
<dbReference type="GO" id="GO:0004252">
    <property type="term" value="F:serine-type endopeptidase activity"/>
    <property type="evidence" value="ECO:0007669"/>
    <property type="project" value="UniProtKB-UniRule"/>
</dbReference>
<proteinExistence type="inferred from homology"/>
<dbReference type="SUPFAM" id="SSF52743">
    <property type="entry name" value="Subtilisin-like"/>
    <property type="match status" value="1"/>
</dbReference>
<evidence type="ECO:0000256" key="1">
    <source>
        <dbReference type="ARBA" id="ARBA00011073"/>
    </source>
</evidence>
<dbReference type="Proteomes" id="UP000652681">
    <property type="component" value="Unassembled WGS sequence"/>
</dbReference>
<dbReference type="InterPro" id="IPR000209">
    <property type="entry name" value="Peptidase_S8/S53_dom"/>
</dbReference>
<dbReference type="EMBL" id="JACVEL010000014">
    <property type="protein sequence ID" value="MBC9813717.1"/>
    <property type="molecule type" value="Genomic_DNA"/>
</dbReference>
<dbReference type="InterPro" id="IPR023828">
    <property type="entry name" value="Peptidase_S8_Ser-AS"/>
</dbReference>
<dbReference type="CDD" id="cd07483">
    <property type="entry name" value="Peptidases_S8_Subtilisin_Novo-like"/>
    <property type="match status" value="1"/>
</dbReference>
<keyword evidence="3 5" id="KW-0378">Hydrolase</keyword>
<dbReference type="PROSITE" id="PS00136">
    <property type="entry name" value="SUBTILASE_ASP"/>
    <property type="match status" value="1"/>
</dbReference>
<dbReference type="PROSITE" id="PS51892">
    <property type="entry name" value="SUBTILASE"/>
    <property type="match status" value="1"/>
</dbReference>
<evidence type="ECO:0000256" key="7">
    <source>
        <dbReference type="SAM" id="SignalP"/>
    </source>
</evidence>
<dbReference type="AlphaFoldDB" id="A0A8J6TTV2"/>
<dbReference type="PANTHER" id="PTHR43399">
    <property type="entry name" value="SUBTILISIN-RELATED"/>
    <property type="match status" value="1"/>
</dbReference>
<evidence type="ECO:0000256" key="3">
    <source>
        <dbReference type="ARBA" id="ARBA00022801"/>
    </source>
</evidence>
<gene>
    <name evidence="9" type="ORF">H9Y05_14670</name>
</gene>
<evidence type="ECO:0000256" key="5">
    <source>
        <dbReference type="PROSITE-ProRule" id="PRU01240"/>
    </source>
</evidence>
<feature type="signal peptide" evidence="7">
    <location>
        <begin position="1"/>
        <end position="23"/>
    </location>
</feature>
<dbReference type="RefSeq" id="WP_216714718.1">
    <property type="nucleotide sequence ID" value="NZ_JACVEL010000014.1"/>
</dbReference>
<keyword evidence="7" id="KW-0732">Signal</keyword>
<dbReference type="InterPro" id="IPR023827">
    <property type="entry name" value="Peptidase_S8_Asp-AS"/>
</dbReference>
<keyword evidence="2 5" id="KW-0645">Protease</keyword>
<dbReference type="PRINTS" id="PR00723">
    <property type="entry name" value="SUBTILISIN"/>
</dbReference>
<feature type="domain" description="Peptidase S8/S53" evidence="8">
    <location>
        <begin position="56"/>
        <end position="491"/>
    </location>
</feature>
<evidence type="ECO:0000256" key="6">
    <source>
        <dbReference type="RuleBase" id="RU003355"/>
    </source>
</evidence>
<dbReference type="PROSITE" id="PS00138">
    <property type="entry name" value="SUBTILASE_SER"/>
    <property type="match status" value="1"/>
</dbReference>
<accession>A0A8J6TTV2</accession>
<dbReference type="PROSITE" id="PS00137">
    <property type="entry name" value="SUBTILASE_HIS"/>
    <property type="match status" value="1"/>
</dbReference>
<feature type="chain" id="PRO_5035303499" evidence="7">
    <location>
        <begin position="24"/>
        <end position="533"/>
    </location>
</feature>
<comment type="similarity">
    <text evidence="1 5 6">Belongs to the peptidase S8 family.</text>
</comment>